<dbReference type="EMBL" id="JXJN01006553">
    <property type="status" value="NOT_ANNOTATED_CDS"/>
    <property type="molecule type" value="Genomic_DNA"/>
</dbReference>
<keyword evidence="3" id="KW-1185">Reference proteome</keyword>
<dbReference type="AlphaFoldDB" id="A0A1B0B050"/>
<dbReference type="VEuPathDB" id="VectorBase:GPPI014464"/>
<sequence length="60" mass="6820">MTTDRFSFIYAYIGVGYLTTIISGPEIKTEARIRSDVNMVLRIVNKMSRRWAGCTNGCEI</sequence>
<protein>
    <submittedName>
        <fullName evidence="2">Uncharacterized protein</fullName>
    </submittedName>
</protein>
<feature type="transmembrane region" description="Helical" evidence="1">
    <location>
        <begin position="6"/>
        <end position="24"/>
    </location>
</feature>
<keyword evidence="1" id="KW-0472">Membrane</keyword>
<keyword evidence="1" id="KW-0812">Transmembrane</keyword>
<dbReference type="Proteomes" id="UP000092460">
    <property type="component" value="Unassembled WGS sequence"/>
</dbReference>
<reference evidence="3" key="1">
    <citation type="submission" date="2015-01" db="EMBL/GenBank/DDBJ databases">
        <authorList>
            <person name="Aksoy S."/>
            <person name="Warren W."/>
            <person name="Wilson R.K."/>
        </authorList>
    </citation>
    <scope>NUCLEOTIDE SEQUENCE [LARGE SCALE GENOMIC DNA]</scope>
    <source>
        <strain evidence="3">IAEA</strain>
    </source>
</reference>
<evidence type="ECO:0000313" key="2">
    <source>
        <dbReference type="EnsemblMetazoa" id="GPPI014464-PA"/>
    </source>
</evidence>
<accession>A0A1B0B050</accession>
<dbReference type="EMBL" id="JXJN01006554">
    <property type="status" value="NOT_ANNOTATED_CDS"/>
    <property type="molecule type" value="Genomic_DNA"/>
</dbReference>
<evidence type="ECO:0000313" key="3">
    <source>
        <dbReference type="Proteomes" id="UP000092460"/>
    </source>
</evidence>
<dbReference type="EnsemblMetazoa" id="GPPI014464-RA">
    <property type="protein sequence ID" value="GPPI014464-PA"/>
    <property type="gene ID" value="GPPI014464"/>
</dbReference>
<evidence type="ECO:0000256" key="1">
    <source>
        <dbReference type="SAM" id="Phobius"/>
    </source>
</evidence>
<proteinExistence type="predicted"/>
<organism evidence="2 3">
    <name type="scientific">Glossina palpalis gambiensis</name>
    <dbReference type="NCBI Taxonomy" id="67801"/>
    <lineage>
        <taxon>Eukaryota</taxon>
        <taxon>Metazoa</taxon>
        <taxon>Ecdysozoa</taxon>
        <taxon>Arthropoda</taxon>
        <taxon>Hexapoda</taxon>
        <taxon>Insecta</taxon>
        <taxon>Pterygota</taxon>
        <taxon>Neoptera</taxon>
        <taxon>Endopterygota</taxon>
        <taxon>Diptera</taxon>
        <taxon>Brachycera</taxon>
        <taxon>Muscomorpha</taxon>
        <taxon>Hippoboscoidea</taxon>
        <taxon>Glossinidae</taxon>
        <taxon>Glossina</taxon>
    </lineage>
</organism>
<name>A0A1B0B050_9MUSC</name>
<reference evidence="2" key="2">
    <citation type="submission" date="2020-05" db="UniProtKB">
        <authorList>
            <consortium name="EnsemblMetazoa"/>
        </authorList>
    </citation>
    <scope>IDENTIFICATION</scope>
    <source>
        <strain evidence="2">IAEA</strain>
    </source>
</reference>
<keyword evidence="1" id="KW-1133">Transmembrane helix</keyword>